<accession>A0A402D0W7</accession>
<dbReference type="RefSeq" id="WP_119323154.1">
    <property type="nucleotide sequence ID" value="NZ_AP025739.1"/>
</dbReference>
<evidence type="ECO:0000313" key="1">
    <source>
        <dbReference type="EMBL" id="BDI33514.1"/>
    </source>
</evidence>
<dbReference type="OrthoDB" id="290002at2"/>
<dbReference type="KEGG" id="ccot:CCAX7_55650"/>
<reference evidence="1 2" key="1">
    <citation type="journal article" date="2019" name="Int. J. Syst. Evol. Microbiol.">
        <title>Capsulimonas corticalis gen. nov., sp. nov., an aerobic capsulated bacterium, of a novel bacterial order, Capsulimonadales ord. nov., of the class Armatimonadia of the phylum Armatimonadetes.</title>
        <authorList>
            <person name="Li J."/>
            <person name="Kudo C."/>
            <person name="Tonouchi A."/>
        </authorList>
    </citation>
    <scope>NUCLEOTIDE SEQUENCE [LARGE SCALE GENOMIC DNA]</scope>
    <source>
        <strain evidence="1 2">AX-7</strain>
    </source>
</reference>
<organism evidence="1 2">
    <name type="scientific">Capsulimonas corticalis</name>
    <dbReference type="NCBI Taxonomy" id="2219043"/>
    <lineage>
        <taxon>Bacteria</taxon>
        <taxon>Bacillati</taxon>
        <taxon>Armatimonadota</taxon>
        <taxon>Armatimonadia</taxon>
        <taxon>Capsulimonadales</taxon>
        <taxon>Capsulimonadaceae</taxon>
        <taxon>Capsulimonas</taxon>
    </lineage>
</organism>
<evidence type="ECO:0000313" key="2">
    <source>
        <dbReference type="Proteomes" id="UP000287394"/>
    </source>
</evidence>
<protein>
    <submittedName>
        <fullName evidence="1">Uncharacterized protein</fullName>
    </submittedName>
</protein>
<dbReference type="Proteomes" id="UP000287394">
    <property type="component" value="Chromosome"/>
</dbReference>
<proteinExistence type="predicted"/>
<dbReference type="AlphaFoldDB" id="A0A402D0W7"/>
<gene>
    <name evidence="1" type="ORF">CCAX7_55650</name>
</gene>
<sequence>MGATQWRHFIPYQPDIEAALKQLRNEVFERGDYSYGGLDTLAATIERLDPEAGRKYRERLALLSPNITKSRRPKSIESLLKKYGDTGAHSVLDIDHICAAPEYGGLSPVPEDCVVEIFGTPYPSRDLLSPDNGGGLRLYDCNLYGRWSAVYLVLFTGETPTEYYIEGCSGD</sequence>
<dbReference type="EMBL" id="AP025739">
    <property type="protein sequence ID" value="BDI33514.1"/>
    <property type="molecule type" value="Genomic_DNA"/>
</dbReference>
<keyword evidence="2" id="KW-1185">Reference proteome</keyword>
<name>A0A402D0W7_9BACT</name>